<gene>
    <name evidence="2" type="ORF">CLPUN_48080</name>
</gene>
<reference evidence="2 3" key="1">
    <citation type="submission" date="2016-05" db="EMBL/GenBank/DDBJ databases">
        <title>Microbial solvent formation.</title>
        <authorList>
            <person name="Poehlein A."/>
            <person name="Montoya Solano J.D."/>
            <person name="Flitsch S."/>
            <person name="Krabben P."/>
            <person name="Duerre P."/>
            <person name="Daniel R."/>
        </authorList>
    </citation>
    <scope>NUCLEOTIDE SEQUENCE [LARGE SCALE GENOMIC DNA]</scope>
    <source>
        <strain evidence="2 3">DSM 2619</strain>
    </source>
</reference>
<proteinExistence type="predicted"/>
<dbReference type="EMBL" id="LZZM01000223">
    <property type="protein sequence ID" value="OOM72340.1"/>
    <property type="molecule type" value="Genomic_DNA"/>
</dbReference>
<dbReference type="AlphaFoldDB" id="A0A1S8T3J2"/>
<comment type="caution">
    <text evidence="2">The sequence shown here is derived from an EMBL/GenBank/DDBJ whole genome shotgun (WGS) entry which is preliminary data.</text>
</comment>
<keyword evidence="1" id="KW-0175">Coiled coil</keyword>
<keyword evidence="3" id="KW-1185">Reference proteome</keyword>
<feature type="coiled-coil region" evidence="1">
    <location>
        <begin position="105"/>
        <end position="132"/>
    </location>
</feature>
<name>A0A1S8T3J2_9CLOT</name>
<evidence type="ECO:0000313" key="2">
    <source>
        <dbReference type="EMBL" id="OOM72340.1"/>
    </source>
</evidence>
<dbReference type="RefSeq" id="WP_198944402.1">
    <property type="nucleotide sequence ID" value="NZ_LZZM01000223.1"/>
</dbReference>
<sequence>MLKTMLEKIEKVLKGKLDRSKLQEKIVKHPNYILKAKEIWNMINADLGISNTVENKFISKVEKFEKTVLAKFPELTKADVIELRKTIIGGANAGKEMVLNQVDNLKQLQIFNTKLKEENEKLKEQLSKFSINETLNIDKILEEEPKTVTEEKTEEE</sequence>
<protein>
    <submittedName>
        <fullName evidence="2">Uncharacterized protein</fullName>
    </submittedName>
</protein>
<accession>A0A1S8T3J2</accession>
<organism evidence="2 3">
    <name type="scientific">Clostridium puniceum</name>
    <dbReference type="NCBI Taxonomy" id="29367"/>
    <lineage>
        <taxon>Bacteria</taxon>
        <taxon>Bacillati</taxon>
        <taxon>Bacillota</taxon>
        <taxon>Clostridia</taxon>
        <taxon>Eubacteriales</taxon>
        <taxon>Clostridiaceae</taxon>
        <taxon>Clostridium</taxon>
    </lineage>
</organism>
<evidence type="ECO:0000313" key="3">
    <source>
        <dbReference type="Proteomes" id="UP000190890"/>
    </source>
</evidence>
<evidence type="ECO:0000256" key="1">
    <source>
        <dbReference type="SAM" id="Coils"/>
    </source>
</evidence>
<dbReference type="Proteomes" id="UP000190890">
    <property type="component" value="Unassembled WGS sequence"/>
</dbReference>